<comment type="similarity">
    <text evidence="1">Belongs to the thioesterase family.</text>
</comment>
<dbReference type="Gene3D" id="3.40.50.1820">
    <property type="entry name" value="alpha/beta hydrolase"/>
    <property type="match status" value="1"/>
</dbReference>
<proteinExistence type="inferred from homology"/>
<reference evidence="4" key="1">
    <citation type="submission" date="2022-06" db="EMBL/GenBank/DDBJ databases">
        <title>Amycolatopsis iheyaensis sp. nov., a new species of the genus Amycolatopsis isolated from soil in Iheya island, Japan.</title>
        <authorList>
            <person name="Ngamcharungchit C."/>
            <person name="Kanto H."/>
            <person name="Take A."/>
            <person name="Intra B."/>
            <person name="Matsumoto A."/>
            <person name="Panbangred W."/>
            <person name="Inahashi Y."/>
        </authorList>
    </citation>
    <scope>NUCLEOTIDE SEQUENCE</scope>
    <source>
        <strain evidence="4">OK19-0408</strain>
    </source>
</reference>
<sequence length="248" mass="26736">MTVPESSWLRTFHDRPGDGHRLVCFPHAGGSASYFYPLAKAFAAEPGGPAEVVAVQYPGRQDRRAEPFAAGIEELAEKIAAVLAGGDRPMTFFGHSMGATIAFEVARRVPPAALVVSGRAAPSAHRGGTSHLLGDDQLIREVRALAGTDATLFGDDELLRMVLPAIRADYRAVETYEPTPGAAVDVPIVALTGTEDPRVTVAEIAAWEQHTRREFTLHTFRGGHFYLDHHRTGIVALLRPGLRERAAA</sequence>
<evidence type="ECO:0000313" key="5">
    <source>
        <dbReference type="Proteomes" id="UP001144096"/>
    </source>
</evidence>
<dbReference type="InterPro" id="IPR001031">
    <property type="entry name" value="Thioesterase"/>
</dbReference>
<gene>
    <name evidence="4" type="ORF">M8542_03655</name>
</gene>
<dbReference type="SUPFAM" id="SSF53474">
    <property type="entry name" value="alpha/beta-Hydrolases"/>
    <property type="match status" value="1"/>
</dbReference>
<dbReference type="RefSeq" id="WP_257918521.1">
    <property type="nucleotide sequence ID" value="NZ_JAMXQV010000001.1"/>
</dbReference>
<dbReference type="PANTHER" id="PTHR11487">
    <property type="entry name" value="THIOESTERASE"/>
    <property type="match status" value="1"/>
</dbReference>
<dbReference type="Proteomes" id="UP001144096">
    <property type="component" value="Unassembled WGS sequence"/>
</dbReference>
<dbReference type="PANTHER" id="PTHR11487:SF0">
    <property type="entry name" value="S-ACYL FATTY ACID SYNTHASE THIOESTERASE, MEDIUM CHAIN"/>
    <property type="match status" value="1"/>
</dbReference>
<dbReference type="SMART" id="SM00824">
    <property type="entry name" value="PKS_TE"/>
    <property type="match status" value="1"/>
</dbReference>
<evidence type="ECO:0000259" key="3">
    <source>
        <dbReference type="SMART" id="SM00824"/>
    </source>
</evidence>
<dbReference type="InterPro" id="IPR012223">
    <property type="entry name" value="TEII"/>
</dbReference>
<dbReference type="EMBL" id="JAMXQV010000001">
    <property type="protein sequence ID" value="MCR6481904.1"/>
    <property type="molecule type" value="Genomic_DNA"/>
</dbReference>
<protein>
    <submittedName>
        <fullName evidence="4">Alpha/beta fold hydrolase</fullName>
    </submittedName>
</protein>
<dbReference type="Pfam" id="PF00975">
    <property type="entry name" value="Thioesterase"/>
    <property type="match status" value="1"/>
</dbReference>
<organism evidence="4 5">
    <name type="scientific">Amycolatopsis iheyensis</name>
    <dbReference type="NCBI Taxonomy" id="2945988"/>
    <lineage>
        <taxon>Bacteria</taxon>
        <taxon>Bacillati</taxon>
        <taxon>Actinomycetota</taxon>
        <taxon>Actinomycetes</taxon>
        <taxon>Pseudonocardiales</taxon>
        <taxon>Pseudonocardiaceae</taxon>
        <taxon>Amycolatopsis</taxon>
    </lineage>
</organism>
<evidence type="ECO:0000256" key="2">
    <source>
        <dbReference type="ARBA" id="ARBA00022801"/>
    </source>
</evidence>
<keyword evidence="2 4" id="KW-0378">Hydrolase</keyword>
<dbReference type="GO" id="GO:0008610">
    <property type="term" value="P:lipid biosynthetic process"/>
    <property type="evidence" value="ECO:0007669"/>
    <property type="project" value="TreeGrafter"/>
</dbReference>
<comment type="caution">
    <text evidence="4">The sequence shown here is derived from an EMBL/GenBank/DDBJ whole genome shotgun (WGS) entry which is preliminary data.</text>
</comment>
<accession>A0A9X2N4K3</accession>
<dbReference type="InterPro" id="IPR029058">
    <property type="entry name" value="AB_hydrolase_fold"/>
</dbReference>
<dbReference type="AlphaFoldDB" id="A0A9X2N4K3"/>
<evidence type="ECO:0000313" key="4">
    <source>
        <dbReference type="EMBL" id="MCR6481904.1"/>
    </source>
</evidence>
<dbReference type="InterPro" id="IPR020802">
    <property type="entry name" value="TesA-like"/>
</dbReference>
<dbReference type="GO" id="GO:0016787">
    <property type="term" value="F:hydrolase activity"/>
    <property type="evidence" value="ECO:0007669"/>
    <property type="project" value="UniProtKB-KW"/>
</dbReference>
<evidence type="ECO:0000256" key="1">
    <source>
        <dbReference type="ARBA" id="ARBA00007169"/>
    </source>
</evidence>
<name>A0A9X2N4K3_9PSEU</name>
<keyword evidence="5" id="KW-1185">Reference proteome</keyword>
<feature type="domain" description="Thioesterase TesA-like" evidence="3">
    <location>
        <begin position="23"/>
        <end position="208"/>
    </location>
</feature>